<dbReference type="InterPro" id="IPR009072">
    <property type="entry name" value="Histone-fold"/>
</dbReference>
<comment type="caution">
    <text evidence="7">The sequence shown here is derived from an EMBL/GenBank/DDBJ whole genome shotgun (WGS) entry which is preliminary data.</text>
</comment>
<gene>
    <name evidence="7" type="ORF">X797_011968</name>
</gene>
<keyword evidence="4" id="KW-0804">Transcription</keyword>
<dbReference type="Gene3D" id="1.10.20.10">
    <property type="entry name" value="Histone, subunit A"/>
    <property type="match status" value="1"/>
</dbReference>
<keyword evidence="7" id="KW-0396">Initiation factor</keyword>
<dbReference type="OrthoDB" id="66982at2759"/>
<evidence type="ECO:0000313" key="8">
    <source>
        <dbReference type="Proteomes" id="UP000030151"/>
    </source>
</evidence>
<dbReference type="GO" id="GO:0006357">
    <property type="term" value="P:regulation of transcription by RNA polymerase II"/>
    <property type="evidence" value="ECO:0007669"/>
    <property type="project" value="UniProtKB-ARBA"/>
</dbReference>
<protein>
    <submittedName>
        <fullName evidence="7">Transcription initiation factor IID, 18kD subunit domain protein</fullName>
    </submittedName>
</protein>
<proteinExistence type="inferred from homology"/>
<dbReference type="AlphaFoldDB" id="A0A014MV00"/>
<dbReference type="FunFam" id="1.10.20.10:FF:000023">
    <property type="entry name" value="transcription initiation protein SPT3 homolog"/>
    <property type="match status" value="1"/>
</dbReference>
<evidence type="ECO:0000256" key="1">
    <source>
        <dbReference type="ARBA" id="ARBA00004123"/>
    </source>
</evidence>
<evidence type="ECO:0000313" key="7">
    <source>
        <dbReference type="EMBL" id="EXU94955.1"/>
    </source>
</evidence>
<dbReference type="CDD" id="cd22926">
    <property type="entry name" value="HFD_SPT3"/>
    <property type="match status" value="1"/>
</dbReference>
<dbReference type="HOGENOM" id="CLU_038706_1_1_1"/>
<accession>A0A014MV00</accession>
<dbReference type="PANTHER" id="PTHR11380:SF16">
    <property type="entry name" value="TRANSCRIPTION INITIATION PROTEIN SPT3 HOMOLOG"/>
    <property type="match status" value="1"/>
</dbReference>
<dbReference type="eggNOG" id="KOG3902">
    <property type="taxonomic scope" value="Eukaryota"/>
</dbReference>
<keyword evidence="5" id="KW-0539">Nucleus</keyword>
<dbReference type="GO" id="GO:0006366">
    <property type="term" value="P:transcription by RNA polymerase II"/>
    <property type="evidence" value="ECO:0007669"/>
    <property type="project" value="InterPro"/>
</dbReference>
<comment type="similarity">
    <text evidence="6">Belongs to the SPT3 family.</text>
</comment>
<dbReference type="GO" id="GO:0000124">
    <property type="term" value="C:SAGA complex"/>
    <property type="evidence" value="ECO:0007669"/>
    <property type="project" value="TreeGrafter"/>
</dbReference>
<evidence type="ECO:0000256" key="6">
    <source>
        <dbReference type="ARBA" id="ARBA00061274"/>
    </source>
</evidence>
<sequence length="308" mass="34497">MSTPPVFASEIRQMMYVAGETESASTEAVSLIESIIRNQVIHLITTADEYASRRGSRVFSNNDLIFQFRHDTARVERVQKFLALKALRRSSKADDEDVEKVDVEDADTMQGGLGDALETSRAVAASARLPWDINTLYGELPPGPADSAAYEEQDATNLEKLRAADAKTLNMTVAEYATWSEYRHASFTRRRVVKFRQWCGLGVVADHKASDDVLDILGFLTSEMVHRLTVMALGLQERENRRRLVLYGEQNTEIGGFASLMGLNQDQQARLPVECRHIRHAYDMTQSASTAHGARRKGIRSTKMLCLI</sequence>
<evidence type="ECO:0000256" key="4">
    <source>
        <dbReference type="ARBA" id="ARBA00023163"/>
    </source>
</evidence>
<keyword evidence="7" id="KW-0648">Protein biosynthesis</keyword>
<dbReference type="Pfam" id="PF02269">
    <property type="entry name" value="TFIID-18kDa"/>
    <property type="match status" value="1"/>
</dbReference>
<name>A0A014MV00_9HYPO</name>
<dbReference type="Proteomes" id="UP000030151">
    <property type="component" value="Unassembled WGS sequence"/>
</dbReference>
<dbReference type="GO" id="GO:0003743">
    <property type="term" value="F:translation initiation factor activity"/>
    <property type="evidence" value="ECO:0007669"/>
    <property type="project" value="UniProtKB-KW"/>
</dbReference>
<evidence type="ECO:0000256" key="3">
    <source>
        <dbReference type="ARBA" id="ARBA00023159"/>
    </source>
</evidence>
<dbReference type="GO" id="GO:0005634">
    <property type="term" value="C:nucleus"/>
    <property type="evidence" value="ECO:0007669"/>
    <property type="project" value="UniProtKB-SubCell"/>
</dbReference>
<dbReference type="InterPro" id="IPR003195">
    <property type="entry name" value="TFIID_TAF13"/>
</dbReference>
<keyword evidence="3" id="KW-0010">Activator</keyword>
<dbReference type="GO" id="GO:0003712">
    <property type="term" value="F:transcription coregulator activity"/>
    <property type="evidence" value="ECO:0007669"/>
    <property type="project" value="TreeGrafter"/>
</dbReference>
<evidence type="ECO:0000256" key="5">
    <source>
        <dbReference type="ARBA" id="ARBA00023242"/>
    </source>
</evidence>
<dbReference type="GO" id="GO:0046982">
    <property type="term" value="F:protein heterodimerization activity"/>
    <property type="evidence" value="ECO:0007669"/>
    <property type="project" value="InterPro"/>
</dbReference>
<evidence type="ECO:0000256" key="2">
    <source>
        <dbReference type="ARBA" id="ARBA00023015"/>
    </source>
</evidence>
<organism evidence="7 8">
    <name type="scientific">Metarhizium robertsii</name>
    <dbReference type="NCBI Taxonomy" id="568076"/>
    <lineage>
        <taxon>Eukaryota</taxon>
        <taxon>Fungi</taxon>
        <taxon>Dikarya</taxon>
        <taxon>Ascomycota</taxon>
        <taxon>Pezizomycotina</taxon>
        <taxon>Sordariomycetes</taxon>
        <taxon>Hypocreomycetidae</taxon>
        <taxon>Hypocreales</taxon>
        <taxon>Clavicipitaceae</taxon>
        <taxon>Metarhizium</taxon>
    </lineage>
</organism>
<dbReference type="SUPFAM" id="SSF47113">
    <property type="entry name" value="Histone-fold"/>
    <property type="match status" value="1"/>
</dbReference>
<dbReference type="EMBL" id="JELW01000122">
    <property type="protein sequence ID" value="EXU94955.1"/>
    <property type="molecule type" value="Genomic_DNA"/>
</dbReference>
<dbReference type="PANTHER" id="PTHR11380">
    <property type="entry name" value="TRANSCRIPTION INITIATION FACTOR TFIID/SUPT3-RELATED"/>
    <property type="match status" value="1"/>
</dbReference>
<reference evidence="7 8" key="1">
    <citation type="submission" date="2014-02" db="EMBL/GenBank/DDBJ databases">
        <title>The genome sequence of the entomopathogenic fungus Metarhizium robertsii ARSEF 2575.</title>
        <authorList>
            <person name="Giuliano Garisto Donzelli B."/>
            <person name="Roe B.A."/>
            <person name="Macmil S.L."/>
            <person name="Krasnoff S.B."/>
            <person name="Gibson D.M."/>
        </authorList>
    </citation>
    <scope>NUCLEOTIDE SEQUENCE [LARGE SCALE GENOMIC DNA]</scope>
    <source>
        <strain evidence="7 8">ARSEF 2575</strain>
    </source>
</reference>
<comment type="subcellular location">
    <subcellularLocation>
        <location evidence="1">Nucleus</location>
    </subcellularLocation>
</comment>
<keyword evidence="2" id="KW-0805">Transcription regulation</keyword>